<dbReference type="STRING" id="688867.SAMN05660236_2891"/>
<dbReference type="Proteomes" id="UP000190961">
    <property type="component" value="Unassembled WGS sequence"/>
</dbReference>
<proteinExistence type="predicted"/>
<evidence type="ECO:0000313" key="1">
    <source>
        <dbReference type="EMBL" id="SKC73288.1"/>
    </source>
</evidence>
<protein>
    <submittedName>
        <fullName evidence="1">Uncharacterized protein</fullName>
    </submittedName>
</protein>
<gene>
    <name evidence="1" type="ORF">SAMN05660236_2891</name>
</gene>
<reference evidence="1 2" key="1">
    <citation type="submission" date="2017-02" db="EMBL/GenBank/DDBJ databases">
        <authorList>
            <person name="Peterson S.W."/>
        </authorList>
    </citation>
    <scope>NUCLEOTIDE SEQUENCE [LARGE SCALE GENOMIC DNA]</scope>
    <source>
        <strain evidence="1 2">DSM 25262</strain>
    </source>
</reference>
<accession>A0A1T5LCZ7</accession>
<dbReference type="EMBL" id="FUZU01000002">
    <property type="protein sequence ID" value="SKC73288.1"/>
    <property type="molecule type" value="Genomic_DNA"/>
</dbReference>
<dbReference type="AlphaFoldDB" id="A0A1T5LCZ7"/>
<evidence type="ECO:0000313" key="2">
    <source>
        <dbReference type="Proteomes" id="UP000190961"/>
    </source>
</evidence>
<keyword evidence="2" id="KW-1185">Reference proteome</keyword>
<sequence length="249" mass="28902">MCAGKQAAAISTSDKIDNNQIARVVGTFSGDINKADTIIIHKEITNDYRHIIYIDKGHDSQEYKWLVDFQFNEDNRSTYEANYEYFKKEKAASFKKQKSLGLPKHWLPVYRYKNAYYLYAPSDWGNAGRRIVNDSAFVYWYMDGPYPVPLQSVNKVNTYKCVLSIADHLHNDNDSITTLTLHIIDPISKLTIFEFSKASGNSHYQLYIPVESADKFDMIINYCNNQKQMEYSFEKVDYVKLLKDSDNSK</sequence>
<organism evidence="1 2">
    <name type="scientific">Ohtaekwangia koreensis</name>
    <dbReference type="NCBI Taxonomy" id="688867"/>
    <lineage>
        <taxon>Bacteria</taxon>
        <taxon>Pseudomonadati</taxon>
        <taxon>Bacteroidota</taxon>
        <taxon>Cytophagia</taxon>
        <taxon>Cytophagales</taxon>
        <taxon>Fulvivirgaceae</taxon>
        <taxon>Ohtaekwangia</taxon>
    </lineage>
</organism>
<name>A0A1T5LCZ7_9BACT</name>